<accession>A0A8H3HW50</accession>
<evidence type="ECO:0000313" key="5">
    <source>
        <dbReference type="Proteomes" id="UP000664534"/>
    </source>
</evidence>
<comment type="caution">
    <text evidence="4">The sequence shown here is derived from an EMBL/GenBank/DDBJ whole genome shotgun (WGS) entry which is preliminary data.</text>
</comment>
<dbReference type="Pfam" id="PF11500">
    <property type="entry name" value="Cut12"/>
    <property type="match status" value="1"/>
</dbReference>
<feature type="region of interest" description="Disordered" evidence="2">
    <location>
        <begin position="131"/>
        <end position="229"/>
    </location>
</feature>
<feature type="region of interest" description="Disordered" evidence="2">
    <location>
        <begin position="575"/>
        <end position="623"/>
    </location>
</feature>
<dbReference type="EMBL" id="CAJPDT010000001">
    <property type="protein sequence ID" value="CAF9904882.1"/>
    <property type="molecule type" value="Genomic_DNA"/>
</dbReference>
<evidence type="ECO:0000259" key="3">
    <source>
        <dbReference type="Pfam" id="PF11500"/>
    </source>
</evidence>
<reference evidence="4" key="1">
    <citation type="submission" date="2021-03" db="EMBL/GenBank/DDBJ databases">
        <authorList>
            <person name="Tagirdzhanova G."/>
        </authorList>
    </citation>
    <scope>NUCLEOTIDE SEQUENCE</scope>
</reference>
<proteinExistence type="predicted"/>
<feature type="compositionally biased region" description="Polar residues" evidence="2">
    <location>
        <begin position="499"/>
        <end position="517"/>
    </location>
</feature>
<feature type="region of interest" description="Disordered" evidence="2">
    <location>
        <begin position="299"/>
        <end position="319"/>
    </location>
</feature>
<gene>
    <name evidence="4" type="ORF">IMSHALPRED_000201</name>
</gene>
<dbReference type="AlphaFoldDB" id="A0A8H3HW50"/>
<keyword evidence="1" id="KW-0175">Coiled coil</keyword>
<sequence>MLEWLTSSARPADEQLAPADDGISYIEEPPETPAPLFAVRAFKTAIFGTPHPDRIEVRRPTQPVEQEKDVAKTQPTENMEGSQAQDAPNGYFDEPVAVLKADPLASPTKGILLTPGTGATRRKTVSFGTLMANVQKKVDRSPSTETNRDSALKSRGNPEVPEPSLRIQPRHSSLTKTLIELSELKSKDQTTSTTASNEEPTIKSASSVGAQTENTDQIADSTVDLSEPCSISGQHWKTEYEQYHKRSNREMKKIIKYGQNVKSYAVKKDSEATGLGEKLKKELAKVAAMEKRVSKLASQLNSAHAQGPEAESEQTRLVSELAQQTAEAIRYKQKADRYRRALQKENSVDASGGERDDIPADSPEDVAWSVEKDMLHAQLESLRMSARKAEDQAAKLEVENDALKQSLARVKEEMMSYESRRQAREERYKRREAKCKADQKACEAQLAKLTIEHRNLLLASGRQPSKAEFRAHPRPTACYDDPRGLDGTPRSPEGALANGNVTKGYQPRGQNHVSKAYTSPRKSRLQKSAVDIWTLSSPRDAVDGTSPSKEPTELLPPSSVRHDIQRTLKEIEQNLIPEQQHREKNSNGELHTSQATDDHKPPTRTIPQPQPQPGIPSPVQRTHNRTATITSPRPAFVDLTSSPDTTEPSEAIAKPIVKHSVDTLGRSSSLMSRVGSRTGTMTSVRGSGLSAERAAAAKARLAARSAEKRKG</sequence>
<feature type="domain" description="Spindle pole body-associated protein cut12" evidence="3">
    <location>
        <begin position="171"/>
        <end position="307"/>
    </location>
</feature>
<name>A0A8H3HW50_9LECA</name>
<feature type="compositionally biased region" description="Polar residues" evidence="2">
    <location>
        <begin position="189"/>
        <end position="229"/>
    </location>
</feature>
<feature type="coiled-coil region" evidence="1">
    <location>
        <begin position="372"/>
        <end position="427"/>
    </location>
</feature>
<evidence type="ECO:0000313" key="4">
    <source>
        <dbReference type="EMBL" id="CAF9904882.1"/>
    </source>
</evidence>
<feature type="region of interest" description="Disordered" evidence="2">
    <location>
        <begin position="462"/>
        <end position="560"/>
    </location>
</feature>
<dbReference type="InterPro" id="IPR021589">
    <property type="entry name" value="Cut12"/>
</dbReference>
<feature type="compositionally biased region" description="Basic and acidic residues" evidence="2">
    <location>
        <begin position="342"/>
        <end position="358"/>
    </location>
</feature>
<feature type="compositionally biased region" description="Basic and acidic residues" evidence="2">
    <location>
        <begin position="136"/>
        <end position="152"/>
    </location>
</feature>
<feature type="compositionally biased region" description="Basic and acidic residues" evidence="2">
    <location>
        <begin position="51"/>
        <end position="71"/>
    </location>
</feature>
<feature type="compositionally biased region" description="Polar residues" evidence="2">
    <location>
        <begin position="73"/>
        <end position="86"/>
    </location>
</feature>
<feature type="region of interest" description="Disordered" evidence="2">
    <location>
        <begin position="342"/>
        <end position="366"/>
    </location>
</feature>
<protein>
    <recommendedName>
        <fullName evidence="3">Spindle pole body-associated protein cut12 domain-containing protein</fullName>
    </recommendedName>
</protein>
<dbReference type="OrthoDB" id="5383703at2759"/>
<feature type="region of interest" description="Disordered" evidence="2">
    <location>
        <begin position="50"/>
        <end position="90"/>
    </location>
</feature>
<evidence type="ECO:0000256" key="2">
    <source>
        <dbReference type="SAM" id="MobiDB-lite"/>
    </source>
</evidence>
<keyword evidence="5" id="KW-1185">Reference proteome</keyword>
<feature type="region of interest" description="Disordered" evidence="2">
    <location>
        <begin position="668"/>
        <end position="689"/>
    </location>
</feature>
<organism evidence="4 5">
    <name type="scientific">Imshaugia aleurites</name>
    <dbReference type="NCBI Taxonomy" id="172621"/>
    <lineage>
        <taxon>Eukaryota</taxon>
        <taxon>Fungi</taxon>
        <taxon>Dikarya</taxon>
        <taxon>Ascomycota</taxon>
        <taxon>Pezizomycotina</taxon>
        <taxon>Lecanoromycetes</taxon>
        <taxon>OSLEUM clade</taxon>
        <taxon>Lecanoromycetidae</taxon>
        <taxon>Lecanorales</taxon>
        <taxon>Lecanorineae</taxon>
        <taxon>Parmeliaceae</taxon>
        <taxon>Imshaugia</taxon>
    </lineage>
</organism>
<dbReference type="Proteomes" id="UP000664534">
    <property type="component" value="Unassembled WGS sequence"/>
</dbReference>
<evidence type="ECO:0000256" key="1">
    <source>
        <dbReference type="SAM" id="Coils"/>
    </source>
</evidence>
<feature type="compositionally biased region" description="Polar residues" evidence="2">
    <location>
        <begin position="668"/>
        <end position="684"/>
    </location>
</feature>